<dbReference type="STRING" id="1075417.SAMN05421823_109173"/>
<feature type="domain" description="BD-FAE-like" evidence="3">
    <location>
        <begin position="88"/>
        <end position="271"/>
    </location>
</feature>
<keyword evidence="5" id="KW-1185">Reference proteome</keyword>
<accession>A0A1G9PF03</accession>
<dbReference type="Proteomes" id="UP000198510">
    <property type="component" value="Unassembled WGS sequence"/>
</dbReference>
<dbReference type="AlphaFoldDB" id="A0A1G9PF03"/>
<dbReference type="EMBL" id="FNFO01000009">
    <property type="protein sequence ID" value="SDL97294.1"/>
    <property type="molecule type" value="Genomic_DNA"/>
</dbReference>
<gene>
    <name evidence="4" type="ORF">SAMN05421823_109173</name>
</gene>
<dbReference type="PANTHER" id="PTHR48081:SF13">
    <property type="entry name" value="ALPHA_BETA HYDROLASE"/>
    <property type="match status" value="1"/>
</dbReference>
<dbReference type="SUPFAM" id="SSF53474">
    <property type="entry name" value="alpha/beta-Hydrolases"/>
    <property type="match status" value="1"/>
</dbReference>
<evidence type="ECO:0000256" key="1">
    <source>
        <dbReference type="ARBA" id="ARBA00022801"/>
    </source>
</evidence>
<evidence type="ECO:0000313" key="4">
    <source>
        <dbReference type="EMBL" id="SDL97294.1"/>
    </source>
</evidence>
<dbReference type="InterPro" id="IPR029058">
    <property type="entry name" value="AB_hydrolase_fold"/>
</dbReference>
<evidence type="ECO:0000259" key="3">
    <source>
        <dbReference type="Pfam" id="PF20434"/>
    </source>
</evidence>
<keyword evidence="1" id="KW-0378">Hydrolase</keyword>
<evidence type="ECO:0000256" key="2">
    <source>
        <dbReference type="SAM" id="SignalP"/>
    </source>
</evidence>
<protein>
    <submittedName>
        <fullName evidence="4">Acetyl esterase/lipase</fullName>
    </submittedName>
</protein>
<proteinExistence type="predicted"/>
<dbReference type="InterPro" id="IPR049492">
    <property type="entry name" value="BD-FAE-like_dom"/>
</dbReference>
<evidence type="ECO:0000313" key="5">
    <source>
        <dbReference type="Proteomes" id="UP000198510"/>
    </source>
</evidence>
<reference evidence="4 5" key="1">
    <citation type="submission" date="2016-10" db="EMBL/GenBank/DDBJ databases">
        <authorList>
            <person name="de Groot N.N."/>
        </authorList>
    </citation>
    <scope>NUCLEOTIDE SEQUENCE [LARGE SCALE GENOMIC DNA]</scope>
    <source>
        <strain evidence="4 5">DSM 25186</strain>
    </source>
</reference>
<feature type="chain" id="PRO_5011609548" evidence="2">
    <location>
        <begin position="26"/>
        <end position="331"/>
    </location>
</feature>
<dbReference type="OrthoDB" id="9775851at2"/>
<feature type="signal peptide" evidence="2">
    <location>
        <begin position="1"/>
        <end position="25"/>
    </location>
</feature>
<keyword evidence="2" id="KW-0732">Signal</keyword>
<dbReference type="InterPro" id="IPR050300">
    <property type="entry name" value="GDXG_lipolytic_enzyme"/>
</dbReference>
<dbReference type="Gene3D" id="3.40.50.1820">
    <property type="entry name" value="alpha/beta hydrolase"/>
    <property type="match status" value="1"/>
</dbReference>
<sequence length="331" mass="36644">MNNSFWHQLLCGLVLACLSGAPVLAQSSPPIPYDTSFTPQSTYLKERKNFPNVELVTPQLPRGVAWEKDVVYREIKDTPYGDRQLHADIFHPKKTAAGPYPAVLLIHGGGWRSGSKFNLIPMAQQLAAAGYVTLAVEYRLALEALYPASLVDIKAAIRWLRAHAREYHVDPEKIAVLGCSSGAQVVTLIGTTPSDPQFEGGAYPDQSSDVQAIVNIDGVVSFIHPEAEAEVKGNSASTWLGARYEENPTLWTAASPLEHVSAQTPPILFVNSSIPRFHAGRDDFFQKLDAYGTYHEVHTLPDTPHPFWLLHPWFKPTVGYVRGFLDKVFKE</sequence>
<dbReference type="RefSeq" id="WP_089685718.1">
    <property type="nucleotide sequence ID" value="NZ_FNFO01000009.1"/>
</dbReference>
<dbReference type="GO" id="GO:0016787">
    <property type="term" value="F:hydrolase activity"/>
    <property type="evidence" value="ECO:0007669"/>
    <property type="project" value="UniProtKB-KW"/>
</dbReference>
<name>A0A1G9PF03_9BACT</name>
<dbReference type="PANTHER" id="PTHR48081">
    <property type="entry name" value="AB HYDROLASE SUPERFAMILY PROTEIN C4A8.06C"/>
    <property type="match status" value="1"/>
</dbReference>
<dbReference type="Pfam" id="PF20434">
    <property type="entry name" value="BD-FAE"/>
    <property type="match status" value="1"/>
</dbReference>
<organism evidence="4 5">
    <name type="scientific">Catalinimonas alkaloidigena</name>
    <dbReference type="NCBI Taxonomy" id="1075417"/>
    <lineage>
        <taxon>Bacteria</taxon>
        <taxon>Pseudomonadati</taxon>
        <taxon>Bacteroidota</taxon>
        <taxon>Cytophagia</taxon>
        <taxon>Cytophagales</taxon>
        <taxon>Catalimonadaceae</taxon>
        <taxon>Catalinimonas</taxon>
    </lineage>
</organism>